<feature type="non-terminal residue" evidence="1">
    <location>
        <position position="1"/>
    </location>
</feature>
<evidence type="ECO:0000313" key="1">
    <source>
        <dbReference type="EMBL" id="KKL16742.1"/>
    </source>
</evidence>
<accession>A0A0F9BSA9</accession>
<proteinExistence type="predicted"/>
<comment type="caution">
    <text evidence="1">The sequence shown here is derived from an EMBL/GenBank/DDBJ whole genome shotgun (WGS) entry which is preliminary data.</text>
</comment>
<reference evidence="1" key="1">
    <citation type="journal article" date="2015" name="Nature">
        <title>Complex archaea that bridge the gap between prokaryotes and eukaryotes.</title>
        <authorList>
            <person name="Spang A."/>
            <person name="Saw J.H."/>
            <person name="Jorgensen S.L."/>
            <person name="Zaremba-Niedzwiedzka K."/>
            <person name="Martijn J."/>
            <person name="Lind A.E."/>
            <person name="van Eijk R."/>
            <person name="Schleper C."/>
            <person name="Guy L."/>
            <person name="Ettema T.J."/>
        </authorList>
    </citation>
    <scope>NUCLEOTIDE SEQUENCE</scope>
</reference>
<gene>
    <name evidence="1" type="ORF">LCGC14_2492550</name>
</gene>
<name>A0A0F9BSA9_9ZZZZ</name>
<dbReference type="AlphaFoldDB" id="A0A0F9BSA9"/>
<dbReference type="EMBL" id="LAZR01039544">
    <property type="protein sequence ID" value="KKL16742.1"/>
    <property type="molecule type" value="Genomic_DNA"/>
</dbReference>
<sequence>GYPLEVIIADNMDMDRACLCFEQDHDTCMEDPQEEE</sequence>
<protein>
    <submittedName>
        <fullName evidence="1">Uncharacterized protein</fullName>
    </submittedName>
</protein>
<organism evidence="1">
    <name type="scientific">marine sediment metagenome</name>
    <dbReference type="NCBI Taxonomy" id="412755"/>
    <lineage>
        <taxon>unclassified sequences</taxon>
        <taxon>metagenomes</taxon>
        <taxon>ecological metagenomes</taxon>
    </lineage>
</organism>